<name>A0A2I1C1G3_ASPN1</name>
<keyword evidence="3" id="KW-1185">Reference proteome</keyword>
<reference evidence="3" key="1">
    <citation type="journal article" date="2018" name="Proc. Natl. Acad. Sci. U.S.A.">
        <title>Linking secondary metabolites to gene clusters through genome sequencing of six diverse Aspergillus species.</title>
        <authorList>
            <person name="Kaerboelling I."/>
            <person name="Vesth T.C."/>
            <person name="Frisvad J.C."/>
            <person name="Nybo J.L."/>
            <person name="Theobald S."/>
            <person name="Kuo A."/>
            <person name="Bowyer P."/>
            <person name="Matsuda Y."/>
            <person name="Mondo S."/>
            <person name="Lyhne E.K."/>
            <person name="Kogle M.E."/>
            <person name="Clum A."/>
            <person name="Lipzen A."/>
            <person name="Salamov A."/>
            <person name="Ngan C.Y."/>
            <person name="Daum C."/>
            <person name="Chiniquy J."/>
            <person name="Barry K."/>
            <person name="LaButti K."/>
            <person name="Haridas S."/>
            <person name="Simmons B.A."/>
            <person name="Magnuson J.K."/>
            <person name="Mortensen U.H."/>
            <person name="Larsen T.O."/>
            <person name="Grigoriev I.V."/>
            <person name="Baker S.E."/>
            <person name="Andersen M.R."/>
        </authorList>
    </citation>
    <scope>NUCLEOTIDE SEQUENCE [LARGE SCALE GENOMIC DNA]</scope>
    <source>
        <strain evidence="3">IBT 16806</strain>
    </source>
</reference>
<evidence type="ECO:0000256" key="1">
    <source>
        <dbReference type="SAM" id="SignalP"/>
    </source>
</evidence>
<feature type="signal peptide" evidence="1">
    <location>
        <begin position="1"/>
        <end position="21"/>
    </location>
</feature>
<comment type="caution">
    <text evidence="2">The sequence shown here is derived from an EMBL/GenBank/DDBJ whole genome shotgun (WGS) entry which is preliminary data.</text>
</comment>
<dbReference type="GeneID" id="36537406"/>
<organism evidence="2 3">
    <name type="scientific">Aspergillus novofumigatus (strain IBT 16806)</name>
    <dbReference type="NCBI Taxonomy" id="1392255"/>
    <lineage>
        <taxon>Eukaryota</taxon>
        <taxon>Fungi</taxon>
        <taxon>Dikarya</taxon>
        <taxon>Ascomycota</taxon>
        <taxon>Pezizomycotina</taxon>
        <taxon>Eurotiomycetes</taxon>
        <taxon>Eurotiomycetidae</taxon>
        <taxon>Eurotiales</taxon>
        <taxon>Aspergillaceae</taxon>
        <taxon>Aspergillus</taxon>
        <taxon>Aspergillus subgen. Fumigati</taxon>
    </lineage>
</organism>
<keyword evidence="1" id="KW-0732">Signal</keyword>
<feature type="chain" id="PRO_5014158556" evidence="1">
    <location>
        <begin position="22"/>
        <end position="126"/>
    </location>
</feature>
<dbReference type="VEuPathDB" id="FungiDB:P174DRAFT_462006"/>
<proteinExistence type="predicted"/>
<dbReference type="Proteomes" id="UP000234474">
    <property type="component" value="Unassembled WGS sequence"/>
</dbReference>
<gene>
    <name evidence="2" type="ORF">P174DRAFT_462006</name>
</gene>
<protein>
    <submittedName>
        <fullName evidence="2">Uncharacterized protein</fullName>
    </submittedName>
</protein>
<dbReference type="AlphaFoldDB" id="A0A2I1C1G3"/>
<dbReference type="EMBL" id="MSZS01000006">
    <property type="protein sequence ID" value="PKX91445.1"/>
    <property type="molecule type" value="Genomic_DNA"/>
</dbReference>
<evidence type="ECO:0000313" key="3">
    <source>
        <dbReference type="Proteomes" id="UP000234474"/>
    </source>
</evidence>
<evidence type="ECO:0000313" key="2">
    <source>
        <dbReference type="EMBL" id="PKX91445.1"/>
    </source>
</evidence>
<dbReference type="RefSeq" id="XP_024680040.1">
    <property type="nucleotide sequence ID" value="XM_024830080.1"/>
</dbReference>
<accession>A0A2I1C1G3</accession>
<dbReference type="OMA" id="LDKRDCW"/>
<dbReference type="OrthoDB" id="4498054at2759"/>
<sequence>MKTTTLVSAITNFGLISAVSAIRLPNDLAEAICGDLGVMSVTDLPEGVDADAVRICKEHPEGVNVMETTLDKRDCWFGNSLGCSHITMDLGTGLGARASATVVARISVVPVIARHVDAAAERGIRA</sequence>